<proteinExistence type="predicted"/>
<name>A0ABU1AHR2_9BACT</name>
<dbReference type="PANTHER" id="PTHR43065">
    <property type="entry name" value="SENSOR HISTIDINE KINASE"/>
    <property type="match status" value="1"/>
</dbReference>
<evidence type="ECO:0000256" key="8">
    <source>
        <dbReference type="ARBA" id="ARBA00023012"/>
    </source>
</evidence>
<dbReference type="InterPro" id="IPR005467">
    <property type="entry name" value="His_kinase_dom"/>
</dbReference>
<evidence type="ECO:0000256" key="1">
    <source>
        <dbReference type="ARBA" id="ARBA00000085"/>
    </source>
</evidence>
<dbReference type="PANTHER" id="PTHR43065:SF10">
    <property type="entry name" value="PEROXIDE STRESS-ACTIVATED HISTIDINE KINASE MAK3"/>
    <property type="match status" value="1"/>
</dbReference>
<dbReference type="SMART" id="SM00387">
    <property type="entry name" value="HATPase_c"/>
    <property type="match status" value="1"/>
</dbReference>
<evidence type="ECO:0000256" key="7">
    <source>
        <dbReference type="ARBA" id="ARBA00022840"/>
    </source>
</evidence>
<dbReference type="InterPro" id="IPR035965">
    <property type="entry name" value="PAS-like_dom_sf"/>
</dbReference>
<dbReference type="SUPFAM" id="SSF47384">
    <property type="entry name" value="Homodimeric domain of signal transducing histidine kinase"/>
    <property type="match status" value="1"/>
</dbReference>
<dbReference type="InterPro" id="IPR003661">
    <property type="entry name" value="HisK_dim/P_dom"/>
</dbReference>
<sequence length="632" mass="71599">MLRAHLERDNADRYDLLQIQSLEELRCLNLSKVCNVILLDMRATREHSLAIIRYVSKLQVNVALIALCHNHEQLQHYKDVIQHLDDYILAEHLVDGELPIRITHAIRRRHKEQALLQEKARLQSLLDAIPDAIFFKDRNSRFTKVNRRMETIYGQCYESIIGKTDFDLFAKEHAQEAFNDEQEILRTGEPLIGKLEKETFEDGHFNWVNTTKVALRDEQQSIIGTMGISRDITELKKAQDTLAQERSMLKTIIEHALAGIFVKDLAGHYLVVNRRHAKYLGAQSEVEVIGKTLYDFFEQQEAKRISSMDAQIMASEHGIENMVDYRQRTDGTELWLLTNKVPLRDDSGHCIGLVGISLDITQQKLAERKLKTTIQTLEATKLQLIEAEKLKTVGRLAAGVAHEVKNPLSVVSLGAEYLEHQIDGPEEMLQIIRDMRAAVQKANQVIFELLDYSSPHKIDMEPANINEIILRVLGLMRHNFNEACIKVQEVLSDEIEPVRLDASKMEQVFINLFLNAISVMQKGGELTIRTNSMQVKSAGSNVSSAMTELFRIGDRVVVIEVLDTGQGLNKDALSKAFEPFYSTKATNEGTGLGLSVTRSIIEMHHGMITLQNRKEKPGACVRIVLPAATDND</sequence>
<dbReference type="EC" id="2.7.13.3" evidence="2"/>
<dbReference type="SMART" id="SM00086">
    <property type="entry name" value="PAC"/>
    <property type="match status" value="2"/>
</dbReference>
<dbReference type="Gene3D" id="3.30.565.10">
    <property type="entry name" value="Histidine kinase-like ATPase, C-terminal domain"/>
    <property type="match status" value="1"/>
</dbReference>
<dbReference type="Gene3D" id="1.10.287.130">
    <property type="match status" value="1"/>
</dbReference>
<keyword evidence="4" id="KW-0808">Transferase</keyword>
<feature type="domain" description="PAC" evidence="11">
    <location>
        <begin position="317"/>
        <end position="372"/>
    </location>
</feature>
<feature type="domain" description="PAC" evidence="11">
    <location>
        <begin position="189"/>
        <end position="244"/>
    </location>
</feature>
<dbReference type="Gene3D" id="3.30.450.20">
    <property type="entry name" value="PAS domain"/>
    <property type="match status" value="2"/>
</dbReference>
<dbReference type="InterPro" id="IPR036890">
    <property type="entry name" value="HATPase_C_sf"/>
</dbReference>
<evidence type="ECO:0000259" key="10">
    <source>
        <dbReference type="PROSITE" id="PS50112"/>
    </source>
</evidence>
<dbReference type="PROSITE" id="PS50113">
    <property type="entry name" value="PAC"/>
    <property type="match status" value="2"/>
</dbReference>
<dbReference type="Pfam" id="PF02518">
    <property type="entry name" value="HATPase_c"/>
    <property type="match status" value="1"/>
</dbReference>
<dbReference type="InterPro" id="IPR003594">
    <property type="entry name" value="HATPase_dom"/>
</dbReference>
<keyword evidence="5" id="KW-0547">Nucleotide-binding</keyword>
<keyword evidence="7" id="KW-0067">ATP-binding</keyword>
<comment type="caution">
    <text evidence="12">The sequence shown here is derived from an EMBL/GenBank/DDBJ whole genome shotgun (WGS) entry which is preliminary data.</text>
</comment>
<reference evidence="12 13" key="1">
    <citation type="submission" date="2023-04" db="EMBL/GenBank/DDBJ databases">
        <title>A novel bacteria isolated from coastal sediment.</title>
        <authorList>
            <person name="Liu X.-J."/>
            <person name="Du Z.-J."/>
        </authorList>
    </citation>
    <scope>NUCLEOTIDE SEQUENCE [LARGE SCALE GENOMIC DNA]</scope>
    <source>
        <strain evidence="12 13">SDUM461004</strain>
    </source>
</reference>
<keyword evidence="13" id="KW-1185">Reference proteome</keyword>
<evidence type="ECO:0000256" key="2">
    <source>
        <dbReference type="ARBA" id="ARBA00012438"/>
    </source>
</evidence>
<dbReference type="Proteomes" id="UP001243717">
    <property type="component" value="Unassembled WGS sequence"/>
</dbReference>
<dbReference type="NCBIfam" id="TIGR00229">
    <property type="entry name" value="sensory_box"/>
    <property type="match status" value="2"/>
</dbReference>
<dbReference type="InterPro" id="IPR000014">
    <property type="entry name" value="PAS"/>
</dbReference>
<dbReference type="InterPro" id="IPR001610">
    <property type="entry name" value="PAC"/>
</dbReference>
<dbReference type="InterPro" id="IPR036097">
    <property type="entry name" value="HisK_dim/P_sf"/>
</dbReference>
<keyword evidence="3" id="KW-0597">Phosphoprotein</keyword>
<dbReference type="PRINTS" id="PR00344">
    <property type="entry name" value="BCTRLSENSOR"/>
</dbReference>
<keyword evidence="6" id="KW-0418">Kinase</keyword>
<feature type="domain" description="PAS" evidence="10">
    <location>
        <begin position="118"/>
        <end position="188"/>
    </location>
</feature>
<evidence type="ECO:0000256" key="6">
    <source>
        <dbReference type="ARBA" id="ARBA00022777"/>
    </source>
</evidence>
<feature type="domain" description="Histidine kinase" evidence="9">
    <location>
        <begin position="399"/>
        <end position="629"/>
    </location>
</feature>
<dbReference type="InterPro" id="IPR004358">
    <property type="entry name" value="Sig_transdc_His_kin-like_C"/>
</dbReference>
<dbReference type="EMBL" id="JARXIC010000002">
    <property type="protein sequence ID" value="MDQ8193178.1"/>
    <property type="molecule type" value="Genomic_DNA"/>
</dbReference>
<dbReference type="Pfam" id="PF00512">
    <property type="entry name" value="HisKA"/>
    <property type="match status" value="1"/>
</dbReference>
<evidence type="ECO:0000259" key="11">
    <source>
        <dbReference type="PROSITE" id="PS50113"/>
    </source>
</evidence>
<protein>
    <recommendedName>
        <fullName evidence="2">histidine kinase</fullName>
        <ecNumber evidence="2">2.7.13.3</ecNumber>
    </recommendedName>
</protein>
<evidence type="ECO:0000256" key="4">
    <source>
        <dbReference type="ARBA" id="ARBA00022679"/>
    </source>
</evidence>
<accession>A0ABU1AHR2</accession>
<dbReference type="InterPro" id="IPR013656">
    <property type="entry name" value="PAS_4"/>
</dbReference>
<organism evidence="12 13">
    <name type="scientific">Thalassobacterium sedimentorum</name>
    <dbReference type="NCBI Taxonomy" id="3041258"/>
    <lineage>
        <taxon>Bacteria</taxon>
        <taxon>Pseudomonadati</taxon>
        <taxon>Verrucomicrobiota</taxon>
        <taxon>Opitutia</taxon>
        <taxon>Puniceicoccales</taxon>
        <taxon>Coraliomargaritaceae</taxon>
        <taxon>Thalassobacterium</taxon>
    </lineage>
</organism>
<dbReference type="Pfam" id="PF08448">
    <property type="entry name" value="PAS_4"/>
    <property type="match status" value="2"/>
</dbReference>
<feature type="domain" description="PAS" evidence="10">
    <location>
        <begin position="245"/>
        <end position="316"/>
    </location>
</feature>
<dbReference type="PROSITE" id="PS50112">
    <property type="entry name" value="PAS"/>
    <property type="match status" value="2"/>
</dbReference>
<evidence type="ECO:0000313" key="13">
    <source>
        <dbReference type="Proteomes" id="UP001243717"/>
    </source>
</evidence>
<evidence type="ECO:0000256" key="3">
    <source>
        <dbReference type="ARBA" id="ARBA00022553"/>
    </source>
</evidence>
<dbReference type="SMART" id="SM00091">
    <property type="entry name" value="PAS"/>
    <property type="match status" value="2"/>
</dbReference>
<comment type="catalytic activity">
    <reaction evidence="1">
        <text>ATP + protein L-histidine = ADP + protein N-phospho-L-histidine.</text>
        <dbReference type="EC" id="2.7.13.3"/>
    </reaction>
</comment>
<dbReference type="RefSeq" id="WP_308983684.1">
    <property type="nucleotide sequence ID" value="NZ_JARXIC010000002.1"/>
</dbReference>
<dbReference type="SUPFAM" id="SSF55874">
    <property type="entry name" value="ATPase domain of HSP90 chaperone/DNA topoisomerase II/histidine kinase"/>
    <property type="match status" value="1"/>
</dbReference>
<dbReference type="CDD" id="cd00082">
    <property type="entry name" value="HisKA"/>
    <property type="match status" value="1"/>
</dbReference>
<dbReference type="PROSITE" id="PS50109">
    <property type="entry name" value="HIS_KIN"/>
    <property type="match status" value="1"/>
</dbReference>
<gene>
    <name evidence="12" type="ORF">QEH59_01985</name>
</gene>
<evidence type="ECO:0000256" key="5">
    <source>
        <dbReference type="ARBA" id="ARBA00022741"/>
    </source>
</evidence>
<dbReference type="SUPFAM" id="SSF55785">
    <property type="entry name" value="PYP-like sensor domain (PAS domain)"/>
    <property type="match status" value="2"/>
</dbReference>
<dbReference type="CDD" id="cd00130">
    <property type="entry name" value="PAS"/>
    <property type="match status" value="2"/>
</dbReference>
<keyword evidence="8" id="KW-0902">Two-component regulatory system</keyword>
<evidence type="ECO:0000313" key="12">
    <source>
        <dbReference type="EMBL" id="MDQ8193178.1"/>
    </source>
</evidence>
<dbReference type="SMART" id="SM00388">
    <property type="entry name" value="HisKA"/>
    <property type="match status" value="1"/>
</dbReference>
<evidence type="ECO:0000259" key="9">
    <source>
        <dbReference type="PROSITE" id="PS50109"/>
    </source>
</evidence>
<dbReference type="InterPro" id="IPR000700">
    <property type="entry name" value="PAS-assoc_C"/>
</dbReference>